<organism evidence="2 3">
    <name type="scientific">Maledivibacter halophilus</name>
    <dbReference type="NCBI Taxonomy" id="36842"/>
    <lineage>
        <taxon>Bacteria</taxon>
        <taxon>Bacillati</taxon>
        <taxon>Bacillota</taxon>
        <taxon>Clostridia</taxon>
        <taxon>Peptostreptococcales</taxon>
        <taxon>Caminicellaceae</taxon>
        <taxon>Maledivibacter</taxon>
    </lineage>
</organism>
<dbReference type="AlphaFoldDB" id="A0A1T5MM52"/>
<dbReference type="InterPro" id="IPR015378">
    <property type="entry name" value="Transposase-like_Mu_C"/>
</dbReference>
<dbReference type="Pfam" id="PF09299">
    <property type="entry name" value="Mu-transpos_C"/>
    <property type="match status" value="1"/>
</dbReference>
<dbReference type="RefSeq" id="WP_079495590.1">
    <property type="nucleotide sequence ID" value="NZ_FUZT01000019.1"/>
</dbReference>
<evidence type="ECO:0000313" key="3">
    <source>
        <dbReference type="Proteomes" id="UP000190285"/>
    </source>
</evidence>
<dbReference type="InterPro" id="IPR012337">
    <property type="entry name" value="RNaseH-like_sf"/>
</dbReference>
<reference evidence="3" key="1">
    <citation type="submission" date="2017-02" db="EMBL/GenBank/DDBJ databases">
        <authorList>
            <person name="Varghese N."/>
            <person name="Submissions S."/>
        </authorList>
    </citation>
    <scope>NUCLEOTIDE SEQUENCE [LARGE SCALE GENOMIC DNA]</scope>
    <source>
        <strain evidence="3">M1</strain>
    </source>
</reference>
<evidence type="ECO:0000259" key="1">
    <source>
        <dbReference type="PROSITE" id="PS50994"/>
    </source>
</evidence>
<sequence>MEKNLGQAIALFRYSLIAPLLTNTYTQKSQIEYLKEISAKKYDTPQGMKREYAPETIKEWLRLYRKHGIDGLYPKTRSDKGVLRKLSPAAKEFIVLSKQNSPKRSAKSIHSELIAKGYISFGEISLSTIQRFLSKADLTPKKLIPVERKAFEFEYPNDCWQSDISVGPYLYIEGKKHKTYIVAILDDASRLIVHAEAFYHEKLIALHTVLKKAVAKRGIPKKLFVDNGKVYKSGQMQLICAGIGTILCYARPYSPESKGKIERWFRTLHDQWMNIIDWTKLKSLRELNESLYNYVEKYNNEVHSSIKESPIGKFMSNVDKVRFIPDKQELDYLFYYRVSRKVKNDSTISIDKIIFEVPMKFIGDKINIRYLPGNLDKAFIFSDEGKLLETIYPVNKIDNSKMRRNQNIKALDFSSFSAN</sequence>
<dbReference type="PROSITE" id="PS50994">
    <property type="entry name" value="INTEGRASE"/>
    <property type="match status" value="1"/>
</dbReference>
<dbReference type="Gene3D" id="3.30.420.10">
    <property type="entry name" value="Ribonuclease H-like superfamily/Ribonuclease H"/>
    <property type="match status" value="1"/>
</dbReference>
<dbReference type="GO" id="GO:0003676">
    <property type="term" value="F:nucleic acid binding"/>
    <property type="evidence" value="ECO:0007669"/>
    <property type="project" value="InterPro"/>
</dbReference>
<dbReference type="SUPFAM" id="SSF53098">
    <property type="entry name" value="Ribonuclease H-like"/>
    <property type="match status" value="1"/>
</dbReference>
<feature type="domain" description="Integrase catalytic" evidence="1">
    <location>
        <begin position="152"/>
        <end position="318"/>
    </location>
</feature>
<dbReference type="PANTHER" id="PTHR35004">
    <property type="entry name" value="TRANSPOSASE RV3428C-RELATED"/>
    <property type="match status" value="1"/>
</dbReference>
<dbReference type="PANTHER" id="PTHR35004:SF6">
    <property type="entry name" value="TRANSPOSASE"/>
    <property type="match status" value="1"/>
</dbReference>
<dbReference type="SUPFAM" id="SSF46689">
    <property type="entry name" value="Homeodomain-like"/>
    <property type="match status" value="1"/>
</dbReference>
<dbReference type="InterPro" id="IPR001584">
    <property type="entry name" value="Integrase_cat-core"/>
</dbReference>
<dbReference type="Pfam" id="PF13565">
    <property type="entry name" value="HTH_32"/>
    <property type="match status" value="1"/>
</dbReference>
<accession>A0A1T5MM52</accession>
<dbReference type="InterPro" id="IPR036397">
    <property type="entry name" value="RNaseH_sf"/>
</dbReference>
<dbReference type="OrthoDB" id="9794201at2"/>
<dbReference type="GO" id="GO:0015074">
    <property type="term" value="P:DNA integration"/>
    <property type="evidence" value="ECO:0007669"/>
    <property type="project" value="InterPro"/>
</dbReference>
<name>A0A1T5MM52_9FIRM</name>
<dbReference type="Proteomes" id="UP000190285">
    <property type="component" value="Unassembled WGS sequence"/>
</dbReference>
<dbReference type="InterPro" id="IPR009057">
    <property type="entry name" value="Homeodomain-like_sf"/>
</dbReference>
<dbReference type="EMBL" id="FUZT01000019">
    <property type="protein sequence ID" value="SKC89266.1"/>
    <property type="molecule type" value="Genomic_DNA"/>
</dbReference>
<gene>
    <name evidence="2" type="ORF">SAMN02194393_04994</name>
</gene>
<keyword evidence="3" id="KW-1185">Reference proteome</keyword>
<dbReference type="STRING" id="36842.SAMN02194393_04994"/>
<protein>
    <submittedName>
        <fullName evidence="2">Mu transposase, C-terminal</fullName>
    </submittedName>
</protein>
<dbReference type="Pfam" id="PF00665">
    <property type="entry name" value="rve"/>
    <property type="match status" value="1"/>
</dbReference>
<evidence type="ECO:0000313" key="2">
    <source>
        <dbReference type="EMBL" id="SKC89266.1"/>
    </source>
</evidence>
<proteinExistence type="predicted"/>